<feature type="compositionally biased region" description="Basic and acidic residues" evidence="4">
    <location>
        <begin position="23"/>
        <end position="35"/>
    </location>
</feature>
<organism evidence="5 6">
    <name type="scientific">Penstemon smallii</name>
    <dbReference type="NCBI Taxonomy" id="265156"/>
    <lineage>
        <taxon>Eukaryota</taxon>
        <taxon>Viridiplantae</taxon>
        <taxon>Streptophyta</taxon>
        <taxon>Embryophyta</taxon>
        <taxon>Tracheophyta</taxon>
        <taxon>Spermatophyta</taxon>
        <taxon>Magnoliopsida</taxon>
        <taxon>eudicotyledons</taxon>
        <taxon>Gunneridae</taxon>
        <taxon>Pentapetalae</taxon>
        <taxon>asterids</taxon>
        <taxon>lamiids</taxon>
        <taxon>Lamiales</taxon>
        <taxon>Plantaginaceae</taxon>
        <taxon>Cheloneae</taxon>
        <taxon>Penstemon</taxon>
    </lineage>
</organism>
<feature type="short sequence motif" description="VHIID" evidence="3">
    <location>
        <begin position="285"/>
        <end position="289"/>
    </location>
</feature>
<dbReference type="PROSITE" id="PS50985">
    <property type="entry name" value="GRAS"/>
    <property type="match status" value="1"/>
</dbReference>
<dbReference type="EMBL" id="JBJXBP010000001">
    <property type="protein sequence ID" value="KAL3849670.1"/>
    <property type="molecule type" value="Genomic_DNA"/>
</dbReference>
<protein>
    <submittedName>
        <fullName evidence="5">Uncharacterized protein</fullName>
    </submittedName>
</protein>
<accession>A0ABD3UN16</accession>
<dbReference type="Pfam" id="PF03514">
    <property type="entry name" value="GRAS"/>
    <property type="match status" value="1"/>
</dbReference>
<evidence type="ECO:0000256" key="2">
    <source>
        <dbReference type="ARBA" id="ARBA00023163"/>
    </source>
</evidence>
<keyword evidence="2" id="KW-0804">Transcription</keyword>
<dbReference type="Proteomes" id="UP001634393">
    <property type="component" value="Unassembled WGS sequence"/>
</dbReference>
<name>A0ABD3UN16_9LAMI</name>
<comment type="caution">
    <text evidence="3">Lacks conserved residue(s) required for the propagation of feature annotation.</text>
</comment>
<dbReference type="InterPro" id="IPR005202">
    <property type="entry name" value="TF_GRAS"/>
</dbReference>
<proteinExistence type="inferred from homology"/>
<sequence length="327" mass="37513">MEKETFSPFQVNENPENYQTLSEHTKNDQTISKNKEDPWFEMDECGFTDLLYSVFNQEEQEQEKQVPQEISPVLTKPLNNNKNPSSFSITSWEILNSYSKGFKMPPPQEQNLNHEINEEGGTKLSTEDILRIAGERFIQFSTNKFDGISMFIHPYSSSLSGFSMEETRDVDIVNLLLSAAENVGSQEFDLAIQLITRCRWMASNKGSPIQRLAFYFSEALQERVYRETNESRPQTRKLEEQMKGLALGTNNIFLATHQELPFVQVMQLAGIQAIIDNVTTNGKKIHVIDLQIRSGIQWTAMMQGLVDRKINHLKITAVGTSDQRRNY</sequence>
<keyword evidence="1" id="KW-0805">Transcription regulation</keyword>
<evidence type="ECO:0000313" key="5">
    <source>
        <dbReference type="EMBL" id="KAL3849670.1"/>
    </source>
</evidence>
<reference evidence="5 6" key="1">
    <citation type="submission" date="2024-12" db="EMBL/GenBank/DDBJ databases">
        <title>The unique morphological basis and parallel evolutionary history of personate flowers in Penstemon.</title>
        <authorList>
            <person name="Depatie T.H."/>
            <person name="Wessinger C.A."/>
        </authorList>
    </citation>
    <scope>NUCLEOTIDE SEQUENCE [LARGE SCALE GENOMIC DNA]</scope>
    <source>
        <strain evidence="5">WTNN_2</strain>
        <tissue evidence="5">Leaf</tissue>
    </source>
</reference>
<keyword evidence="6" id="KW-1185">Reference proteome</keyword>
<feature type="region of interest" description="Disordered" evidence="4">
    <location>
        <begin position="1"/>
        <end position="35"/>
    </location>
</feature>
<dbReference type="AlphaFoldDB" id="A0ABD3UN16"/>
<gene>
    <name evidence="5" type="ORF">ACJIZ3_011552</name>
</gene>
<comment type="caution">
    <text evidence="5">The sequence shown here is derived from an EMBL/GenBank/DDBJ whole genome shotgun (WGS) entry which is preliminary data.</text>
</comment>
<evidence type="ECO:0000256" key="1">
    <source>
        <dbReference type="ARBA" id="ARBA00023015"/>
    </source>
</evidence>
<feature type="compositionally biased region" description="Polar residues" evidence="4">
    <location>
        <begin position="7"/>
        <end position="22"/>
    </location>
</feature>
<evidence type="ECO:0000256" key="3">
    <source>
        <dbReference type="PROSITE-ProRule" id="PRU01191"/>
    </source>
</evidence>
<dbReference type="PANTHER" id="PTHR31636">
    <property type="entry name" value="OSJNBA0084A10.13 PROTEIN-RELATED"/>
    <property type="match status" value="1"/>
</dbReference>
<comment type="similarity">
    <text evidence="3">Belongs to the GRAS family.</text>
</comment>
<evidence type="ECO:0000256" key="4">
    <source>
        <dbReference type="SAM" id="MobiDB-lite"/>
    </source>
</evidence>
<evidence type="ECO:0000313" key="6">
    <source>
        <dbReference type="Proteomes" id="UP001634393"/>
    </source>
</evidence>